<evidence type="ECO:0000313" key="4">
    <source>
        <dbReference type="Proteomes" id="UP000078595"/>
    </source>
</evidence>
<reference evidence="3" key="3">
    <citation type="submission" date="2024-02" db="EMBL/GenBank/DDBJ databases">
        <title>Comparative genomics of Cryptococcus and Kwoniella reveals pathogenesis evolution and contrasting modes of karyotype evolution via chromosome fusion or intercentromeric recombination.</title>
        <authorList>
            <person name="Coelho M.A."/>
            <person name="David-Palma M."/>
            <person name="Shea T."/>
            <person name="Bowers K."/>
            <person name="McGinley-Smith S."/>
            <person name="Mohammad A.W."/>
            <person name="Gnirke A."/>
            <person name="Yurkov A.M."/>
            <person name="Nowrousian M."/>
            <person name="Sun S."/>
            <person name="Cuomo C.A."/>
            <person name="Heitman J."/>
        </authorList>
    </citation>
    <scope>NUCLEOTIDE SEQUENCE</scope>
    <source>
        <strain evidence="3">CBS 10117</strain>
    </source>
</reference>
<proteinExistence type="predicted"/>
<feature type="region of interest" description="Disordered" evidence="1">
    <location>
        <begin position="630"/>
        <end position="649"/>
    </location>
</feature>
<dbReference type="VEuPathDB" id="FungiDB:I303_00719"/>
<dbReference type="Proteomes" id="UP000078595">
    <property type="component" value="Chromosome 1"/>
</dbReference>
<protein>
    <submittedName>
        <fullName evidence="2">Uncharacterized protein</fullName>
    </submittedName>
</protein>
<feature type="compositionally biased region" description="Low complexity" evidence="1">
    <location>
        <begin position="65"/>
        <end position="76"/>
    </location>
</feature>
<gene>
    <name evidence="2" type="ORF">I303_00719</name>
    <name evidence="3" type="ORF">I303_100716</name>
</gene>
<dbReference type="EMBL" id="CP144530">
    <property type="protein sequence ID" value="WWC58180.1"/>
    <property type="molecule type" value="Genomic_DNA"/>
</dbReference>
<feature type="compositionally biased region" description="Basic and acidic residues" evidence="1">
    <location>
        <begin position="38"/>
        <end position="47"/>
    </location>
</feature>
<dbReference type="EMBL" id="KI894027">
    <property type="protein sequence ID" value="OBR88901.1"/>
    <property type="molecule type" value="Genomic_DNA"/>
</dbReference>
<accession>A0A1A6AFR6</accession>
<sequence>MPKEVRTTVTITNEKHKDKSSSSNRWNDPRLREKRRKGTEQTRERDSPSPASHDSLSPGGRGHSDSISSRSSLNHSGDNHQSFSGHASRRPSMNSTRSQYLGDPTSARPALDSRQSSFSSQQQHQMPQGASRPPLTTRPSYTSDRQYSPEDMIGRVPSSRSVSRAASCERHPGLCTLETTPNGHRVLYHRLAPQDKEKNSSEHESSRQPRPTEVRPALHRGRSSSKSTRPPPQQAGLTEVFVNFTPQRRAPSRHASHVRGQERDRDRDRERQSLEERERRYPVQTDTRHEKTYVGSGRRPSLSRQASSASYVPSTNALIMVERKSRPDPKFDPSTMDMVCFRRRSSELQSKQDRETYDTRPRWFYKTKEDLLSTSPYHYALPKAQDGSVRWRMRCPHTDGKSKDPNEECRILHTDLDPRTVSIVHVSTSDPIDYSACIIQPDKHCKPSDLAGGPGLRFDDLDYKSLEEKIQANRRLQQEMTDRYVQWSNTSQGMSRLRSERVYTNLLTQYLESQRRFNELRADAEHSEQANTGNGLVGPGLLKEKGVKGSLSAIRNEFRDLSQGIEVIGNTIDTIKSTSAATLESSHARDASLSRLCGAVTSLGQDIQSSIFSSLNGTITSLLTSIARQRASTATTTPNQEQPKPVLKGNGHRSAVRIALPGERRPTYTTGSEVSVSSNAGASNPDPAADPYSLAVSLAGQSDRVSATLQSAIRTIISGMATERAANAGEMEIQRKTSEVLESISASIAGTACKVDSLKETVVESWKASLAEREASLGQMRENLDLLSESLFG</sequence>
<feature type="compositionally biased region" description="Polar residues" evidence="1">
    <location>
        <begin position="137"/>
        <end position="146"/>
    </location>
</feature>
<dbReference type="RefSeq" id="XP_018266743.1">
    <property type="nucleotide sequence ID" value="XM_018404089.1"/>
</dbReference>
<evidence type="ECO:0000256" key="1">
    <source>
        <dbReference type="SAM" id="MobiDB-lite"/>
    </source>
</evidence>
<keyword evidence="4" id="KW-1185">Reference proteome</keyword>
<feature type="compositionally biased region" description="Polar residues" evidence="1">
    <location>
        <begin position="630"/>
        <end position="642"/>
    </location>
</feature>
<feature type="compositionally biased region" description="Low complexity" evidence="1">
    <location>
        <begin position="155"/>
        <end position="166"/>
    </location>
</feature>
<feature type="compositionally biased region" description="Basic and acidic residues" evidence="1">
    <location>
        <begin position="259"/>
        <end position="292"/>
    </location>
</feature>
<reference evidence="3" key="2">
    <citation type="submission" date="2013-07" db="EMBL/GenBank/DDBJ databases">
        <authorList>
            <consortium name="The Broad Institute Genome Sequencing Platform"/>
            <person name="Cuomo C."/>
            <person name="Litvintseva A."/>
            <person name="Chen Y."/>
            <person name="Heitman J."/>
            <person name="Sun S."/>
            <person name="Springer D."/>
            <person name="Dromer F."/>
            <person name="Young S.K."/>
            <person name="Zeng Q."/>
            <person name="Gargeya S."/>
            <person name="Fitzgerald M."/>
            <person name="Abouelleil A."/>
            <person name="Alvarado L."/>
            <person name="Berlin A.M."/>
            <person name="Chapman S.B."/>
            <person name="Dewar J."/>
            <person name="Goldberg J."/>
            <person name="Griggs A."/>
            <person name="Gujja S."/>
            <person name="Hansen M."/>
            <person name="Howarth C."/>
            <person name="Imamovic A."/>
            <person name="Larimer J."/>
            <person name="McCowan C."/>
            <person name="Murphy C."/>
            <person name="Pearson M."/>
            <person name="Priest M."/>
            <person name="Roberts A."/>
            <person name="Saif S."/>
            <person name="Shea T."/>
            <person name="Sykes S."/>
            <person name="Wortman J."/>
            <person name="Nusbaum C."/>
            <person name="Birren B."/>
        </authorList>
    </citation>
    <scope>NUCLEOTIDE SEQUENCE</scope>
    <source>
        <strain evidence="3">CBS 10117</strain>
    </source>
</reference>
<evidence type="ECO:0000313" key="3">
    <source>
        <dbReference type="EMBL" id="WWC58180.1"/>
    </source>
</evidence>
<dbReference type="KEGG" id="kdj:28964418"/>
<feature type="compositionally biased region" description="Low complexity" evidence="1">
    <location>
        <begin position="113"/>
        <end position="131"/>
    </location>
</feature>
<dbReference type="OrthoDB" id="10607937at2759"/>
<feature type="compositionally biased region" description="Basic and acidic residues" evidence="1">
    <location>
        <begin position="192"/>
        <end position="213"/>
    </location>
</feature>
<feature type="region of interest" description="Disordered" evidence="1">
    <location>
        <begin position="660"/>
        <end position="686"/>
    </location>
</feature>
<reference evidence="2" key="1">
    <citation type="submission" date="2013-07" db="EMBL/GenBank/DDBJ databases">
        <title>The Genome Sequence of Cryptococcus dejecticola CBS10117.</title>
        <authorList>
            <consortium name="The Broad Institute Genome Sequencing Platform"/>
            <person name="Cuomo C."/>
            <person name="Litvintseva A."/>
            <person name="Chen Y."/>
            <person name="Heitman J."/>
            <person name="Sun S."/>
            <person name="Springer D."/>
            <person name="Dromer F."/>
            <person name="Young S.K."/>
            <person name="Zeng Q."/>
            <person name="Gargeya S."/>
            <person name="Fitzgerald M."/>
            <person name="Abouelleil A."/>
            <person name="Alvarado L."/>
            <person name="Berlin A.M."/>
            <person name="Chapman S.B."/>
            <person name="Dewar J."/>
            <person name="Goldberg J."/>
            <person name="Griggs A."/>
            <person name="Gujja S."/>
            <person name="Hansen M."/>
            <person name="Howarth C."/>
            <person name="Imamovic A."/>
            <person name="Larimer J."/>
            <person name="McCowan C."/>
            <person name="Murphy C."/>
            <person name="Pearson M."/>
            <person name="Priest M."/>
            <person name="Roberts A."/>
            <person name="Saif S."/>
            <person name="Shea T."/>
            <person name="Sykes S."/>
            <person name="Wortman J."/>
            <person name="Nusbaum C."/>
            <person name="Birren B."/>
        </authorList>
    </citation>
    <scope>NUCLEOTIDE SEQUENCE [LARGE SCALE GENOMIC DNA]</scope>
    <source>
        <strain evidence="2">CBS 10117</strain>
    </source>
</reference>
<name>A0A1A6AFR6_9TREE</name>
<feature type="compositionally biased region" description="Polar residues" evidence="1">
    <location>
        <begin position="667"/>
        <end position="682"/>
    </location>
</feature>
<organism evidence="2">
    <name type="scientific">Kwoniella dejecticola CBS 10117</name>
    <dbReference type="NCBI Taxonomy" id="1296121"/>
    <lineage>
        <taxon>Eukaryota</taxon>
        <taxon>Fungi</taxon>
        <taxon>Dikarya</taxon>
        <taxon>Basidiomycota</taxon>
        <taxon>Agaricomycotina</taxon>
        <taxon>Tremellomycetes</taxon>
        <taxon>Tremellales</taxon>
        <taxon>Cryptococcaceae</taxon>
        <taxon>Kwoniella</taxon>
    </lineage>
</organism>
<feature type="region of interest" description="Disordered" evidence="1">
    <location>
        <begin position="1"/>
        <end position="309"/>
    </location>
</feature>
<feature type="compositionally biased region" description="Polar residues" evidence="1">
    <location>
        <begin position="79"/>
        <end position="99"/>
    </location>
</feature>
<evidence type="ECO:0000313" key="2">
    <source>
        <dbReference type="EMBL" id="OBR88901.1"/>
    </source>
</evidence>
<dbReference type="GeneID" id="28964418"/>
<dbReference type="AlphaFoldDB" id="A0A1A6AFR6"/>